<sequence length="108" mass="12518">MNLEKWSNRRVSDMAYSVGETTLMYFKFESLALGECGAVNRGKCDDDGDVDSFTYTYNERIRQSEEKSRRKKERDPPYNSPDQPKPQSKSTIHNITFSEKQGDGKKHE</sequence>
<dbReference type="EMBL" id="PHWZ01000320">
    <property type="protein sequence ID" value="TEY46167.1"/>
    <property type="molecule type" value="Genomic_DNA"/>
</dbReference>
<accession>A0A4Y8CTN4</accession>
<comment type="caution">
    <text evidence="2">The sequence shown here is derived from an EMBL/GenBank/DDBJ whole genome shotgun (WGS) entry which is preliminary data.</text>
</comment>
<proteinExistence type="predicted"/>
<feature type="compositionally biased region" description="Basic and acidic residues" evidence="1">
    <location>
        <begin position="59"/>
        <end position="76"/>
    </location>
</feature>
<dbReference type="AlphaFoldDB" id="A0A4Y8CTN4"/>
<keyword evidence="3" id="KW-1185">Reference proteome</keyword>
<evidence type="ECO:0000256" key="1">
    <source>
        <dbReference type="SAM" id="MobiDB-lite"/>
    </source>
</evidence>
<organism evidence="2 3">
    <name type="scientific">Botryotinia calthae</name>
    <dbReference type="NCBI Taxonomy" id="38488"/>
    <lineage>
        <taxon>Eukaryota</taxon>
        <taxon>Fungi</taxon>
        <taxon>Dikarya</taxon>
        <taxon>Ascomycota</taxon>
        <taxon>Pezizomycotina</taxon>
        <taxon>Leotiomycetes</taxon>
        <taxon>Helotiales</taxon>
        <taxon>Sclerotiniaceae</taxon>
        <taxon>Botryotinia</taxon>
    </lineage>
</organism>
<feature type="compositionally biased region" description="Polar residues" evidence="1">
    <location>
        <begin position="80"/>
        <end position="99"/>
    </location>
</feature>
<dbReference type="Proteomes" id="UP000297299">
    <property type="component" value="Unassembled WGS sequence"/>
</dbReference>
<evidence type="ECO:0000313" key="3">
    <source>
        <dbReference type="Proteomes" id="UP000297299"/>
    </source>
</evidence>
<gene>
    <name evidence="2" type="ORF">BOTCAL_0321g00150</name>
</gene>
<protein>
    <submittedName>
        <fullName evidence="2">Uncharacterized protein</fullName>
    </submittedName>
</protein>
<feature type="region of interest" description="Disordered" evidence="1">
    <location>
        <begin position="55"/>
        <end position="108"/>
    </location>
</feature>
<evidence type="ECO:0000313" key="2">
    <source>
        <dbReference type="EMBL" id="TEY46167.1"/>
    </source>
</evidence>
<name>A0A4Y8CTN4_9HELO</name>
<reference evidence="2 3" key="1">
    <citation type="submission" date="2017-11" db="EMBL/GenBank/DDBJ databases">
        <title>Comparative genomics of Botrytis spp.</title>
        <authorList>
            <person name="Valero-Jimenez C.A."/>
            <person name="Tapia P."/>
            <person name="Veloso J."/>
            <person name="Silva-Moreno E."/>
            <person name="Staats M."/>
            <person name="Valdes J.H."/>
            <person name="Van Kan J.A.L."/>
        </authorList>
    </citation>
    <scope>NUCLEOTIDE SEQUENCE [LARGE SCALE GENOMIC DNA]</scope>
    <source>
        <strain evidence="2 3">MUCL2830</strain>
    </source>
</reference>